<evidence type="ECO:0000256" key="1">
    <source>
        <dbReference type="ARBA" id="ARBA00011051"/>
    </source>
</evidence>
<evidence type="ECO:0000313" key="5">
    <source>
        <dbReference type="EMBL" id="ANC76418.1"/>
    </source>
</evidence>
<dbReference type="Proteomes" id="UP000076623">
    <property type="component" value="Chromosome"/>
</dbReference>
<gene>
    <name evidence="5" type="ORF">ABE65_006230</name>
</gene>
<sequence length="125" mass="14713">MNEYQLKHTIPVLRIFDEQKANEFYIDFLGFSIDWEHRYEEDFPIYMQVSLGECSLHLSEHHGDSTPGIKLRIHVVGIEAYHQFLAEKKYKFARPGLEEAHGFKEVRVGDPFGNEFCFVEKMDSL</sequence>
<dbReference type="EMBL" id="CP015378">
    <property type="protein sequence ID" value="ANC76418.1"/>
    <property type="molecule type" value="Genomic_DNA"/>
</dbReference>
<dbReference type="PROSITE" id="PS51819">
    <property type="entry name" value="VOC"/>
    <property type="match status" value="1"/>
</dbReference>
<name>A0A160IJW4_9BACL</name>
<keyword evidence="6" id="KW-1185">Reference proteome</keyword>
<evidence type="ECO:0000313" key="6">
    <source>
        <dbReference type="Proteomes" id="UP000076623"/>
    </source>
</evidence>
<evidence type="ECO:0000259" key="4">
    <source>
        <dbReference type="PROSITE" id="PS51819"/>
    </source>
</evidence>
<dbReference type="Gene3D" id="3.10.180.10">
    <property type="entry name" value="2,3-Dihydroxybiphenyl 1,2-Dioxygenase, domain 1"/>
    <property type="match status" value="1"/>
</dbReference>
<protein>
    <recommendedName>
        <fullName evidence="2">Bleomycin resistance protein</fullName>
    </recommendedName>
</protein>
<dbReference type="InterPro" id="IPR000335">
    <property type="entry name" value="Bleomycin-R"/>
</dbReference>
<dbReference type="RefSeq" id="WP_066392504.1">
    <property type="nucleotide sequence ID" value="NZ_CP015378.1"/>
</dbReference>
<evidence type="ECO:0000256" key="3">
    <source>
        <dbReference type="ARBA" id="ARBA00023251"/>
    </source>
</evidence>
<comment type="similarity">
    <text evidence="1">Belongs to the bleomycin resistance protein family.</text>
</comment>
<reference evidence="5 6" key="1">
    <citation type="submission" date="2016-04" db="EMBL/GenBank/DDBJ databases">
        <title>Complete genome sequence of Fictibacillus phosphorivorans G25-29, a strain toxic to nematodes.</title>
        <authorList>
            <person name="Zheng Z."/>
        </authorList>
    </citation>
    <scope>NUCLEOTIDE SEQUENCE [LARGE SCALE GENOMIC DNA]</scope>
    <source>
        <strain evidence="5 6">G25-29</strain>
    </source>
</reference>
<dbReference type="AlphaFoldDB" id="A0A160IJW4"/>
<dbReference type="KEGG" id="fpn:ABE65_006230"/>
<dbReference type="STRING" id="1221500.ABE65_006230"/>
<organism evidence="5 6">
    <name type="scientific">Fictibacillus phosphorivorans</name>
    <dbReference type="NCBI Taxonomy" id="1221500"/>
    <lineage>
        <taxon>Bacteria</taxon>
        <taxon>Bacillati</taxon>
        <taxon>Bacillota</taxon>
        <taxon>Bacilli</taxon>
        <taxon>Bacillales</taxon>
        <taxon>Fictibacillaceae</taxon>
        <taxon>Fictibacillus</taxon>
    </lineage>
</organism>
<evidence type="ECO:0000256" key="2">
    <source>
        <dbReference type="ARBA" id="ARBA00021572"/>
    </source>
</evidence>
<dbReference type="Pfam" id="PF19581">
    <property type="entry name" value="Glyoxalase_7"/>
    <property type="match status" value="1"/>
</dbReference>
<dbReference type="InterPro" id="IPR029068">
    <property type="entry name" value="Glyas_Bleomycin-R_OHBP_Dase"/>
</dbReference>
<dbReference type="GO" id="GO:0046677">
    <property type="term" value="P:response to antibiotic"/>
    <property type="evidence" value="ECO:0007669"/>
    <property type="project" value="UniProtKB-KW"/>
</dbReference>
<accession>A0A160IJW4</accession>
<dbReference type="SUPFAM" id="SSF54593">
    <property type="entry name" value="Glyoxalase/Bleomycin resistance protein/Dihydroxybiphenyl dioxygenase"/>
    <property type="match status" value="1"/>
</dbReference>
<proteinExistence type="inferred from homology"/>
<keyword evidence="3" id="KW-0046">Antibiotic resistance</keyword>
<dbReference type="InterPro" id="IPR037523">
    <property type="entry name" value="VOC_core"/>
</dbReference>
<feature type="domain" description="VOC" evidence="4">
    <location>
        <begin position="5"/>
        <end position="121"/>
    </location>
</feature>